<feature type="transmembrane region" description="Helical" evidence="8">
    <location>
        <begin position="105"/>
        <end position="125"/>
    </location>
</feature>
<keyword evidence="7 8" id="KW-0472">Membrane</keyword>
<name>A0A1J0A5V3_9ENTE</name>
<gene>
    <name evidence="9" type="ORF">BHY08_05310</name>
</gene>
<evidence type="ECO:0000256" key="5">
    <source>
        <dbReference type="ARBA" id="ARBA00022692"/>
    </source>
</evidence>
<accession>A0A1J0A5V3</accession>
<evidence type="ECO:0000256" key="1">
    <source>
        <dbReference type="ARBA" id="ARBA00004429"/>
    </source>
</evidence>
<organism evidence="9 10">
    <name type="scientific">Vagococcus teuberi</name>
    <dbReference type="NCBI Taxonomy" id="519472"/>
    <lineage>
        <taxon>Bacteria</taxon>
        <taxon>Bacillati</taxon>
        <taxon>Bacillota</taxon>
        <taxon>Bacilli</taxon>
        <taxon>Lactobacillales</taxon>
        <taxon>Enterococcaceae</taxon>
        <taxon>Vagococcus</taxon>
    </lineage>
</organism>
<feature type="transmembrane region" description="Helical" evidence="8">
    <location>
        <begin position="50"/>
        <end position="69"/>
    </location>
</feature>
<comment type="similarity">
    <text evidence="2">Belongs to the PsiE family.</text>
</comment>
<reference evidence="9 10" key="1">
    <citation type="submission" date="2016-09" db="EMBL/GenBank/DDBJ databases">
        <title>Vagococcus teuberi sp. nov., isolated from the Malian artisanal sour milk fene.</title>
        <authorList>
            <person name="Wullschleger S."/>
            <person name="Seifert C."/>
            <person name="Baumgartner S."/>
            <person name="Lacroix C."/>
            <person name="Bonfoh B."/>
            <person name="Stevens M.J."/>
            <person name="Meile L."/>
        </authorList>
    </citation>
    <scope>NUCLEOTIDE SEQUENCE [LARGE SCALE GENOMIC DNA]</scope>
    <source>
        <strain evidence="9 10">DSM 21459</strain>
    </source>
</reference>
<proteinExistence type="inferred from homology"/>
<feature type="transmembrane region" description="Helical" evidence="8">
    <location>
        <begin position="81"/>
        <end position="99"/>
    </location>
</feature>
<dbReference type="Proteomes" id="UP000191200">
    <property type="component" value="Chromosome"/>
</dbReference>
<dbReference type="GO" id="GO:0005886">
    <property type="term" value="C:plasma membrane"/>
    <property type="evidence" value="ECO:0007669"/>
    <property type="project" value="UniProtKB-SubCell"/>
</dbReference>
<dbReference type="PANTHER" id="PTHR37819:SF1">
    <property type="entry name" value="PROTEIN PSIE"/>
    <property type="match status" value="1"/>
</dbReference>
<dbReference type="RefSeq" id="WP_071456887.1">
    <property type="nucleotide sequence ID" value="NZ_CABJEN010000001.1"/>
</dbReference>
<sequence>MEEKLKMLLSIVMNVFLSILAILILIYMGLDLVNIFKLIFIQNKMGSIDTIADYILGFFMLFEFIIMTLKYIEDAHNVPIKYLVLISITAILRQLLVVHNNGGQTLLLTIAILTLTLTLYLLELIKAKEKIRKNK</sequence>
<comment type="subcellular location">
    <subcellularLocation>
        <location evidence="1">Cell inner membrane</location>
        <topology evidence="1">Multi-pass membrane protein</topology>
    </subcellularLocation>
</comment>
<dbReference type="GO" id="GO:0016036">
    <property type="term" value="P:cellular response to phosphate starvation"/>
    <property type="evidence" value="ECO:0007669"/>
    <property type="project" value="InterPro"/>
</dbReference>
<evidence type="ECO:0000256" key="2">
    <source>
        <dbReference type="ARBA" id="ARBA00005632"/>
    </source>
</evidence>
<evidence type="ECO:0000256" key="4">
    <source>
        <dbReference type="ARBA" id="ARBA00022475"/>
    </source>
</evidence>
<feature type="transmembrane region" description="Helical" evidence="8">
    <location>
        <begin position="7"/>
        <end position="30"/>
    </location>
</feature>
<evidence type="ECO:0000256" key="8">
    <source>
        <dbReference type="SAM" id="Phobius"/>
    </source>
</evidence>
<dbReference type="InterPro" id="IPR009315">
    <property type="entry name" value="P_starv_induced_PsiE"/>
</dbReference>
<keyword evidence="6 8" id="KW-1133">Transmembrane helix</keyword>
<keyword evidence="10" id="KW-1185">Reference proteome</keyword>
<evidence type="ECO:0000313" key="9">
    <source>
        <dbReference type="EMBL" id="APB31295.1"/>
    </source>
</evidence>
<evidence type="ECO:0000313" key="10">
    <source>
        <dbReference type="Proteomes" id="UP000191200"/>
    </source>
</evidence>
<evidence type="ECO:0000256" key="7">
    <source>
        <dbReference type="ARBA" id="ARBA00023136"/>
    </source>
</evidence>
<dbReference type="InterPro" id="IPR020948">
    <property type="entry name" value="P_starv_induced_PsiE-like"/>
</dbReference>
<protein>
    <recommendedName>
        <fullName evidence="3">Protein PsiE</fullName>
    </recommendedName>
</protein>
<keyword evidence="5 8" id="KW-0812">Transmembrane</keyword>
<dbReference type="PANTHER" id="PTHR37819">
    <property type="entry name" value="PROTEIN PSIE"/>
    <property type="match status" value="1"/>
</dbReference>
<dbReference type="Pfam" id="PF06146">
    <property type="entry name" value="PsiE"/>
    <property type="match status" value="1"/>
</dbReference>
<keyword evidence="4" id="KW-1003">Cell membrane</keyword>
<dbReference type="OrthoDB" id="9792470at2"/>
<dbReference type="STRING" id="519472.BHY08_05310"/>
<dbReference type="KEGG" id="vte:BHY08_05310"/>
<evidence type="ECO:0000256" key="6">
    <source>
        <dbReference type="ARBA" id="ARBA00022989"/>
    </source>
</evidence>
<evidence type="ECO:0000256" key="3">
    <source>
        <dbReference type="ARBA" id="ARBA00021903"/>
    </source>
</evidence>
<dbReference type="EMBL" id="CP017267">
    <property type="protein sequence ID" value="APB31295.1"/>
    <property type="molecule type" value="Genomic_DNA"/>
</dbReference>
<dbReference type="AlphaFoldDB" id="A0A1J0A5V3"/>